<dbReference type="Proteomes" id="UP001440612">
    <property type="component" value="Chromosome"/>
</dbReference>
<evidence type="ECO:0000313" key="2">
    <source>
        <dbReference type="Proteomes" id="UP001440612"/>
    </source>
</evidence>
<keyword evidence="2" id="KW-1185">Reference proteome</keyword>
<name>A0ABZ2V7K2_9RHOB</name>
<sequence>MDEKTLQDACAQAIENYQSANYQALLWTPDKHRIEGTNIMAEIAYYATPTAKTCSVKLWRAQRPHPCYQTSFPLVTPQEKDGVISMAEYAPAQVAILKGDRIEFVTQTQTGMIPHPDLAQYAVALTSLEAKIGPIQRQKRPGHLRLI</sequence>
<evidence type="ECO:0000313" key="1">
    <source>
        <dbReference type="EMBL" id="WZC48553.1"/>
    </source>
</evidence>
<dbReference type="EMBL" id="CP150951">
    <property type="protein sequence ID" value="WZC48553.1"/>
    <property type="molecule type" value="Genomic_DNA"/>
</dbReference>
<organism evidence="1 2">
    <name type="scientific">Yoonia phaeophyticola</name>
    <dbReference type="NCBI Taxonomy" id="3137369"/>
    <lineage>
        <taxon>Bacteria</taxon>
        <taxon>Pseudomonadati</taxon>
        <taxon>Pseudomonadota</taxon>
        <taxon>Alphaproteobacteria</taxon>
        <taxon>Rhodobacterales</taxon>
        <taxon>Paracoccaceae</taxon>
        <taxon>Yoonia</taxon>
    </lineage>
</organism>
<gene>
    <name evidence="1" type="ORF">AABB29_17145</name>
</gene>
<accession>A0ABZ2V7K2</accession>
<protein>
    <submittedName>
        <fullName evidence="1">Uncharacterized protein</fullName>
    </submittedName>
</protein>
<proteinExistence type="predicted"/>
<dbReference type="RefSeq" id="WP_341366668.1">
    <property type="nucleotide sequence ID" value="NZ_CP150951.2"/>
</dbReference>
<reference evidence="2" key="1">
    <citation type="submission" date="2024-04" db="EMBL/GenBank/DDBJ databases">
        <title>Phylogenomic analyses of a clade within the roseobacter group suggest taxonomic reassignments of species of the genera Aestuariivita, Citreicella, Loktanella, Nautella, Pelagibaca, Ruegeria, Thalassobius, Thiobacimonas and Tropicibacter, and the proposal o.</title>
        <authorList>
            <person name="Jeon C.O."/>
        </authorList>
    </citation>
    <scope>NUCLEOTIDE SEQUENCE [LARGE SCALE GENOMIC DNA]</scope>
    <source>
        <strain evidence="2">BS5-3</strain>
    </source>
</reference>